<organism evidence="2">
    <name type="scientific">Acromyrmex echinatior</name>
    <name type="common">Panamanian leafcutter ant</name>
    <name type="synonym">Acromyrmex octospinosus echinatior</name>
    <dbReference type="NCBI Taxonomy" id="103372"/>
    <lineage>
        <taxon>Eukaryota</taxon>
        <taxon>Metazoa</taxon>
        <taxon>Ecdysozoa</taxon>
        <taxon>Arthropoda</taxon>
        <taxon>Hexapoda</taxon>
        <taxon>Insecta</taxon>
        <taxon>Pterygota</taxon>
        <taxon>Neoptera</taxon>
        <taxon>Endopterygota</taxon>
        <taxon>Hymenoptera</taxon>
        <taxon>Apocrita</taxon>
        <taxon>Aculeata</taxon>
        <taxon>Formicoidea</taxon>
        <taxon>Formicidae</taxon>
        <taxon>Myrmicinae</taxon>
        <taxon>Acromyrmex</taxon>
    </lineage>
</organism>
<dbReference type="InParanoid" id="F4WUS1"/>
<keyword evidence="2" id="KW-1185">Reference proteome</keyword>
<evidence type="ECO:0000313" key="2">
    <source>
        <dbReference type="Proteomes" id="UP000007755"/>
    </source>
</evidence>
<reference evidence="1" key="1">
    <citation type="submission" date="2011-02" db="EMBL/GenBank/DDBJ databases">
        <title>The genome of the leaf-cutting ant Acromyrmex echinatior suggests key adaptations to social evolution and fungus farming.</title>
        <authorList>
            <person name="Nygaard S."/>
            <person name="Zhang G."/>
        </authorList>
    </citation>
    <scope>NUCLEOTIDE SEQUENCE</scope>
</reference>
<dbReference type="AlphaFoldDB" id="F4WUS1"/>
<evidence type="ECO:0000313" key="1">
    <source>
        <dbReference type="EMBL" id="EGI62068.1"/>
    </source>
</evidence>
<proteinExistence type="predicted"/>
<protein>
    <submittedName>
        <fullName evidence="1">Uncharacterized protein</fullName>
    </submittedName>
</protein>
<sequence>MCLELPRGKDVMNIKWALEAPDAAIYISIYAQTTRKRIPFGLSTFYLVYPAMLCNDAQEKTKSCGFALRQRRKKEPFVPLPWATTGTACLLRKYSLRVPKATQTKGNQTNEMEVLELIRSVLQVMGTNLFLILSINIEETNRSLLLERHRRRLLQPNPELGISQARPRTSERDCCCFVRPRKRRLLTALPLQNCGKGDARKIYNVSSSNRIATSTLVVAATPNDAVSELSRPGRDVRGIKYQPGEGVGVARVSGASAFWRGNVAAAEAEVVVVVAAAAAATTSHLSRRQAVATTRAYSVLLPYHGTREDSRVPRAT</sequence>
<name>F4WUS1_ACREC</name>
<dbReference type="EMBL" id="GL888375">
    <property type="protein sequence ID" value="EGI62068.1"/>
    <property type="molecule type" value="Genomic_DNA"/>
</dbReference>
<dbReference type="Proteomes" id="UP000007755">
    <property type="component" value="Unassembled WGS sequence"/>
</dbReference>
<gene>
    <name evidence="1" type="ORF">G5I_09648</name>
</gene>
<accession>F4WUS1</accession>